<keyword evidence="5" id="KW-1185">Reference proteome</keyword>
<dbReference type="PANTHER" id="PTHR42908:SF6">
    <property type="entry name" value="116 KDA U5 SMALL NUCLEAR RIBONUCLEOPROTEIN COMPONENT"/>
    <property type="match status" value="1"/>
</dbReference>
<dbReference type="Pfam" id="PF03764">
    <property type="entry name" value="EFG_IV"/>
    <property type="match status" value="1"/>
</dbReference>
<organism evidence="4 5">
    <name type="scientific">Symbiodinium necroappetens</name>
    <dbReference type="NCBI Taxonomy" id="1628268"/>
    <lineage>
        <taxon>Eukaryota</taxon>
        <taxon>Sar</taxon>
        <taxon>Alveolata</taxon>
        <taxon>Dinophyceae</taxon>
        <taxon>Suessiales</taxon>
        <taxon>Symbiodiniaceae</taxon>
        <taxon>Symbiodinium</taxon>
    </lineage>
</organism>
<dbReference type="GO" id="GO:0071007">
    <property type="term" value="C:U2-type catalytic step 2 spliceosome"/>
    <property type="evidence" value="ECO:0007669"/>
    <property type="project" value="TreeGrafter"/>
</dbReference>
<dbReference type="InterPro" id="IPR014721">
    <property type="entry name" value="Ribsml_uS5_D2-typ_fold_subgr"/>
</dbReference>
<dbReference type="OrthoDB" id="364892at2759"/>
<reference evidence="4" key="1">
    <citation type="submission" date="2021-02" db="EMBL/GenBank/DDBJ databases">
        <authorList>
            <person name="Dougan E. K."/>
            <person name="Rhodes N."/>
            <person name="Thang M."/>
            <person name="Chan C."/>
        </authorList>
    </citation>
    <scope>NUCLEOTIDE SEQUENCE</scope>
</reference>
<evidence type="ECO:0000256" key="1">
    <source>
        <dbReference type="ARBA" id="ARBA00022741"/>
    </source>
</evidence>
<evidence type="ECO:0000259" key="3">
    <source>
        <dbReference type="SMART" id="SM00889"/>
    </source>
</evidence>
<dbReference type="EMBL" id="CAJNJA010075688">
    <property type="protein sequence ID" value="CAE7915453.1"/>
    <property type="molecule type" value="Genomic_DNA"/>
</dbReference>
<dbReference type="GO" id="GO:0003924">
    <property type="term" value="F:GTPase activity"/>
    <property type="evidence" value="ECO:0007669"/>
    <property type="project" value="TreeGrafter"/>
</dbReference>
<dbReference type="GO" id="GO:0000398">
    <property type="term" value="P:mRNA splicing, via spliceosome"/>
    <property type="evidence" value="ECO:0007669"/>
    <property type="project" value="TreeGrafter"/>
</dbReference>
<protein>
    <submittedName>
        <fullName evidence="4">EFTUD2 protein</fullName>
    </submittedName>
</protein>
<proteinExistence type="predicted"/>
<evidence type="ECO:0000256" key="2">
    <source>
        <dbReference type="ARBA" id="ARBA00023134"/>
    </source>
</evidence>
<dbReference type="Gene3D" id="3.30.230.10">
    <property type="match status" value="1"/>
</dbReference>
<dbReference type="GO" id="GO:0005525">
    <property type="term" value="F:GTP binding"/>
    <property type="evidence" value="ECO:0007669"/>
    <property type="project" value="UniProtKB-KW"/>
</dbReference>
<dbReference type="GO" id="GO:0005829">
    <property type="term" value="C:cytosol"/>
    <property type="evidence" value="ECO:0007669"/>
    <property type="project" value="TreeGrafter"/>
</dbReference>
<dbReference type="InterPro" id="IPR005517">
    <property type="entry name" value="Transl_elong_EFG/EF2_IV"/>
</dbReference>
<dbReference type="PANTHER" id="PTHR42908">
    <property type="entry name" value="TRANSLATION ELONGATION FACTOR-RELATED"/>
    <property type="match status" value="1"/>
</dbReference>
<keyword evidence="1" id="KW-0547">Nucleotide-binding</keyword>
<sequence>MSDFFTKNYDWDLLASRSVWAFGPEVNGPNVLVDDCLPSEVNKSLLVQSKDSLVQGFQWATKEGPLCDEKIRSCKFKILNAQMAEDAVLRGGGQIIPTARRVGGSGGCDRAHFSHFSTFAGGLLGLPASNSSSDGAGDAGCPVLSAREQSFLALCQTGEMCLGSGEIGKSGRESERVALAVRFDPQVLGYRVPGRLRSCHLQRALQEAVDSRERLRAFQSEEREGTGQVRVG</sequence>
<evidence type="ECO:0000313" key="4">
    <source>
        <dbReference type="EMBL" id="CAE7915453.1"/>
    </source>
</evidence>
<dbReference type="InterPro" id="IPR020568">
    <property type="entry name" value="Ribosomal_Su5_D2-typ_SF"/>
</dbReference>
<name>A0A813BUF1_9DINO</name>
<dbReference type="GO" id="GO:0030623">
    <property type="term" value="F:U5 snRNA binding"/>
    <property type="evidence" value="ECO:0007669"/>
    <property type="project" value="TreeGrafter"/>
</dbReference>
<dbReference type="SUPFAM" id="SSF54211">
    <property type="entry name" value="Ribosomal protein S5 domain 2-like"/>
    <property type="match status" value="1"/>
</dbReference>
<dbReference type="AlphaFoldDB" id="A0A813BUF1"/>
<dbReference type="GO" id="GO:0046540">
    <property type="term" value="C:U4/U6 x U5 tri-snRNP complex"/>
    <property type="evidence" value="ECO:0007669"/>
    <property type="project" value="TreeGrafter"/>
</dbReference>
<gene>
    <name evidence="4" type="primary">EFTUD2</name>
    <name evidence="4" type="ORF">SNEC2469_LOCUS31357</name>
</gene>
<accession>A0A813BUF1</accession>
<comment type="caution">
    <text evidence="4">The sequence shown here is derived from an EMBL/GenBank/DDBJ whole genome shotgun (WGS) entry which is preliminary data.</text>
</comment>
<dbReference type="Proteomes" id="UP000601435">
    <property type="component" value="Unassembled WGS sequence"/>
</dbReference>
<feature type="domain" description="Translation elongation factor EFG/EF2" evidence="3">
    <location>
        <begin position="1"/>
        <end position="112"/>
    </location>
</feature>
<keyword evidence="2" id="KW-0342">GTP-binding</keyword>
<dbReference type="SMART" id="SM00889">
    <property type="entry name" value="EFG_IV"/>
    <property type="match status" value="1"/>
</dbReference>
<evidence type="ECO:0000313" key="5">
    <source>
        <dbReference type="Proteomes" id="UP000601435"/>
    </source>
</evidence>